<dbReference type="AlphaFoldDB" id="A0A8S1IP47"/>
<name>A0A8S1IP47_9CHLO</name>
<protein>
    <submittedName>
        <fullName evidence="1">Uncharacterized protein</fullName>
    </submittedName>
</protein>
<reference evidence="1" key="1">
    <citation type="submission" date="2020-12" db="EMBL/GenBank/DDBJ databases">
        <authorList>
            <person name="Iha C."/>
        </authorList>
    </citation>
    <scope>NUCLEOTIDE SEQUENCE</scope>
</reference>
<gene>
    <name evidence="1" type="ORF">OSTQU699_LOCUS1884</name>
</gene>
<keyword evidence="2" id="KW-1185">Reference proteome</keyword>
<dbReference type="Proteomes" id="UP000708148">
    <property type="component" value="Unassembled WGS sequence"/>
</dbReference>
<dbReference type="EMBL" id="CAJHUC010000492">
    <property type="protein sequence ID" value="CAD7696523.1"/>
    <property type="molecule type" value="Genomic_DNA"/>
</dbReference>
<accession>A0A8S1IP47</accession>
<proteinExistence type="predicted"/>
<evidence type="ECO:0000313" key="1">
    <source>
        <dbReference type="EMBL" id="CAD7696523.1"/>
    </source>
</evidence>
<organism evidence="1 2">
    <name type="scientific">Ostreobium quekettii</name>
    <dbReference type="NCBI Taxonomy" id="121088"/>
    <lineage>
        <taxon>Eukaryota</taxon>
        <taxon>Viridiplantae</taxon>
        <taxon>Chlorophyta</taxon>
        <taxon>core chlorophytes</taxon>
        <taxon>Ulvophyceae</taxon>
        <taxon>TCBD clade</taxon>
        <taxon>Bryopsidales</taxon>
        <taxon>Ostreobineae</taxon>
        <taxon>Ostreobiaceae</taxon>
        <taxon>Ostreobium</taxon>
    </lineage>
</organism>
<evidence type="ECO:0000313" key="2">
    <source>
        <dbReference type="Proteomes" id="UP000708148"/>
    </source>
</evidence>
<sequence length="137" mass="15548">MRDVKSKKEKSEYVLCQFERCGKLRGDGAVGLGGDDKMRLPEWLALEAASCTAIDVFDCDTFLIAGRLLDTVVVYCVIGREGQVSSLPVPYLGAKMGSFFMWLYLSCLQRMFRSWGCQHQRDRESFWLEGSALEKLM</sequence>
<comment type="caution">
    <text evidence="1">The sequence shown here is derived from an EMBL/GenBank/DDBJ whole genome shotgun (WGS) entry which is preliminary data.</text>
</comment>